<accession>H3AKC3</accession>
<dbReference type="Proteomes" id="UP000008672">
    <property type="component" value="Unassembled WGS sequence"/>
</dbReference>
<proteinExistence type="predicted"/>
<dbReference type="InterPro" id="IPR016187">
    <property type="entry name" value="CTDL_fold"/>
</dbReference>
<dbReference type="PANTHER" id="PTHR46746:SF9">
    <property type="entry name" value="CD209 ANTIGEN-LIKE PROTEIN C-LIKE"/>
    <property type="match status" value="1"/>
</dbReference>
<dbReference type="Pfam" id="PF00059">
    <property type="entry name" value="Lectin_C"/>
    <property type="match status" value="1"/>
</dbReference>
<dbReference type="PANTHER" id="PTHR46746">
    <property type="entry name" value="KILLER CELL LECTIN-LIKE RECEPTOR SUBFAMILY F MEMBER 2"/>
    <property type="match status" value="1"/>
</dbReference>
<dbReference type="SUPFAM" id="SSF56436">
    <property type="entry name" value="C-type lectin-like"/>
    <property type="match status" value="1"/>
</dbReference>
<feature type="domain" description="C-type lectin" evidence="3">
    <location>
        <begin position="11"/>
        <end position="79"/>
    </location>
</feature>
<keyword evidence="2" id="KW-1015">Disulfide bond</keyword>
<dbReference type="AlphaFoldDB" id="H3AKC3"/>
<dbReference type="eggNOG" id="KOG4297">
    <property type="taxonomic scope" value="Eukaryota"/>
</dbReference>
<dbReference type="Gene3D" id="3.10.100.10">
    <property type="entry name" value="Mannose-Binding Protein A, subunit A"/>
    <property type="match status" value="1"/>
</dbReference>
<dbReference type="EMBL" id="AFYH01167820">
    <property type="status" value="NOT_ANNOTATED_CDS"/>
    <property type="molecule type" value="Genomic_DNA"/>
</dbReference>
<dbReference type="Ensembl" id="ENSLACT00000010171.1">
    <property type="protein sequence ID" value="ENSLACP00000010094.1"/>
    <property type="gene ID" value="ENSLACG00000008897.1"/>
</dbReference>
<dbReference type="InterPro" id="IPR051379">
    <property type="entry name" value="C-type_Lectin_Receptor_IMM"/>
</dbReference>
<reference evidence="4" key="2">
    <citation type="submission" date="2025-08" db="UniProtKB">
        <authorList>
            <consortium name="Ensembl"/>
        </authorList>
    </citation>
    <scope>IDENTIFICATION</scope>
</reference>
<evidence type="ECO:0000313" key="4">
    <source>
        <dbReference type="Ensembl" id="ENSLACP00000010094.1"/>
    </source>
</evidence>
<reference evidence="5" key="1">
    <citation type="submission" date="2011-08" db="EMBL/GenBank/DDBJ databases">
        <title>The draft genome of Latimeria chalumnae.</title>
        <authorList>
            <person name="Di Palma F."/>
            <person name="Alfoldi J."/>
            <person name="Johnson J."/>
            <person name="Berlin A."/>
            <person name="Gnerre S."/>
            <person name="Jaffe D."/>
            <person name="MacCallum I."/>
            <person name="Young S."/>
            <person name="Walker B.J."/>
            <person name="Lander E."/>
            <person name="Lindblad-Toh K."/>
        </authorList>
    </citation>
    <scope>NUCLEOTIDE SEQUENCE [LARGE SCALE GENOMIC DNA]</scope>
    <source>
        <strain evidence="5">Wild caught</strain>
    </source>
</reference>
<dbReference type="SMART" id="SM00034">
    <property type="entry name" value="CLECT"/>
    <property type="match status" value="1"/>
</dbReference>
<dbReference type="HOGENOM" id="CLU_049894_17_1_1"/>
<evidence type="ECO:0000313" key="5">
    <source>
        <dbReference type="Proteomes" id="UP000008672"/>
    </source>
</evidence>
<dbReference type="PROSITE" id="PS50041">
    <property type="entry name" value="C_TYPE_LECTIN_2"/>
    <property type="match status" value="1"/>
</dbReference>
<evidence type="ECO:0000256" key="2">
    <source>
        <dbReference type="ARBA" id="ARBA00023157"/>
    </source>
</evidence>
<dbReference type="GO" id="GO:0030246">
    <property type="term" value="F:carbohydrate binding"/>
    <property type="evidence" value="ECO:0007669"/>
    <property type="project" value="UniProtKB-KW"/>
</dbReference>
<name>H3AKC3_LATCH</name>
<reference evidence="4" key="3">
    <citation type="submission" date="2025-09" db="UniProtKB">
        <authorList>
            <consortium name="Ensembl"/>
        </authorList>
    </citation>
    <scope>IDENTIFICATION</scope>
</reference>
<dbReference type="Bgee" id="ENSLACG00000008897">
    <property type="expression patterns" value="Expressed in pharyngeal gill"/>
</dbReference>
<dbReference type="InParanoid" id="H3AKC3"/>
<sequence>WECCPRDWLWFKGSCYHFSRDQKNWKSSRDACNFTGSHLVAITSKEEQDFIARNLDTVYWIGLSDQVKENDWRWEDGTP</sequence>
<dbReference type="GeneTree" id="ENSGT01030000234575"/>
<evidence type="ECO:0000259" key="3">
    <source>
        <dbReference type="PROSITE" id="PS50041"/>
    </source>
</evidence>
<keyword evidence="1" id="KW-0430">Lectin</keyword>
<keyword evidence="5" id="KW-1185">Reference proteome</keyword>
<dbReference type="OMA" id="EDKVQHN"/>
<evidence type="ECO:0000256" key="1">
    <source>
        <dbReference type="ARBA" id="ARBA00022734"/>
    </source>
</evidence>
<dbReference type="InterPro" id="IPR016186">
    <property type="entry name" value="C-type_lectin-like/link_sf"/>
</dbReference>
<protein>
    <recommendedName>
        <fullName evidence="3">C-type lectin domain-containing protein</fullName>
    </recommendedName>
</protein>
<dbReference type="InterPro" id="IPR001304">
    <property type="entry name" value="C-type_lectin-like"/>
</dbReference>
<organism evidence="4 5">
    <name type="scientific">Latimeria chalumnae</name>
    <name type="common">Coelacanth</name>
    <dbReference type="NCBI Taxonomy" id="7897"/>
    <lineage>
        <taxon>Eukaryota</taxon>
        <taxon>Metazoa</taxon>
        <taxon>Chordata</taxon>
        <taxon>Craniata</taxon>
        <taxon>Vertebrata</taxon>
        <taxon>Euteleostomi</taxon>
        <taxon>Coelacanthiformes</taxon>
        <taxon>Coelacanthidae</taxon>
        <taxon>Latimeria</taxon>
    </lineage>
</organism>